<evidence type="ECO:0000313" key="2">
    <source>
        <dbReference type="Proteomes" id="UP000051861"/>
    </source>
</evidence>
<protein>
    <submittedName>
        <fullName evidence="1">Uncharacterized protein</fullName>
    </submittedName>
</protein>
<proteinExistence type="predicted"/>
<comment type="caution">
    <text evidence="1">The sequence shown here is derived from an EMBL/GenBank/DDBJ whole genome shotgun (WGS) entry which is preliminary data.</text>
</comment>
<name>A0A0S7XYQ3_UNCSA</name>
<evidence type="ECO:0000313" key="1">
    <source>
        <dbReference type="EMBL" id="KPJ67602.1"/>
    </source>
</evidence>
<accession>A0A0S7XYQ3</accession>
<sequence length="72" mass="8130">MKTMDHDKAIQAMEKFTLHKYLEKLINSSMHKVTLFPAFPKTGAPNLSDPAYFILIDDLSKIVSINSGSYLN</sequence>
<gene>
    <name evidence="1" type="ORF">AMJ44_07215</name>
</gene>
<dbReference type="AlphaFoldDB" id="A0A0S7XYQ3"/>
<dbReference type="EMBL" id="LIZX01000062">
    <property type="protein sequence ID" value="KPJ67602.1"/>
    <property type="molecule type" value="Genomic_DNA"/>
</dbReference>
<organism evidence="1 2">
    <name type="scientific">candidate division WOR-1 bacterium DG_54_3</name>
    <dbReference type="NCBI Taxonomy" id="1703775"/>
    <lineage>
        <taxon>Bacteria</taxon>
        <taxon>Bacillati</taxon>
        <taxon>Saganbacteria</taxon>
    </lineage>
</organism>
<dbReference type="Proteomes" id="UP000051861">
    <property type="component" value="Unassembled WGS sequence"/>
</dbReference>
<reference evidence="1 2" key="1">
    <citation type="journal article" date="2015" name="Microbiome">
        <title>Genomic resolution of linkages in carbon, nitrogen, and sulfur cycling among widespread estuary sediment bacteria.</title>
        <authorList>
            <person name="Baker B.J."/>
            <person name="Lazar C.S."/>
            <person name="Teske A.P."/>
            <person name="Dick G.J."/>
        </authorList>
    </citation>
    <scope>NUCLEOTIDE SEQUENCE [LARGE SCALE GENOMIC DNA]</scope>
    <source>
        <strain evidence="1">DG_54_3</strain>
    </source>
</reference>